<proteinExistence type="predicted"/>
<reference evidence="1 2" key="2">
    <citation type="submission" date="2016-05" db="EMBL/GenBank/DDBJ databases">
        <title>Lineage-specific infection strategies underlie the spectrum of fungal disease in amphibians.</title>
        <authorList>
            <person name="Cuomo C.A."/>
            <person name="Farrer R.A."/>
            <person name="James T."/>
            <person name="Longcore J."/>
            <person name="Birren B."/>
        </authorList>
    </citation>
    <scope>NUCLEOTIDE SEQUENCE [LARGE SCALE GENOMIC DNA]</scope>
    <source>
        <strain evidence="1 2">JEL423</strain>
    </source>
</reference>
<organism evidence="1 2">
    <name type="scientific">Batrachochytrium dendrobatidis (strain JEL423)</name>
    <dbReference type="NCBI Taxonomy" id="403673"/>
    <lineage>
        <taxon>Eukaryota</taxon>
        <taxon>Fungi</taxon>
        <taxon>Fungi incertae sedis</taxon>
        <taxon>Chytridiomycota</taxon>
        <taxon>Chytridiomycota incertae sedis</taxon>
        <taxon>Chytridiomycetes</taxon>
        <taxon>Rhizophydiales</taxon>
        <taxon>Rhizophydiales incertae sedis</taxon>
        <taxon>Batrachochytrium</taxon>
    </lineage>
</organism>
<name>A0A177WXU7_BATDL</name>
<evidence type="ECO:0000313" key="2">
    <source>
        <dbReference type="Proteomes" id="UP000077115"/>
    </source>
</evidence>
<evidence type="ECO:0000313" key="1">
    <source>
        <dbReference type="EMBL" id="OAJ44702.1"/>
    </source>
</evidence>
<protein>
    <submittedName>
        <fullName evidence="1">Uncharacterized protein</fullName>
    </submittedName>
</protein>
<dbReference type="VEuPathDB" id="FungiDB:BDEG_27904"/>
<dbReference type="Proteomes" id="UP000077115">
    <property type="component" value="Unassembled WGS sequence"/>
</dbReference>
<reference evidence="1 2" key="1">
    <citation type="submission" date="2006-10" db="EMBL/GenBank/DDBJ databases">
        <title>The Genome Sequence of Batrachochytrium dendrobatidis JEL423.</title>
        <authorList>
            <consortium name="The Broad Institute Genome Sequencing Platform"/>
            <person name="Birren B."/>
            <person name="Lander E."/>
            <person name="Galagan J."/>
            <person name="Cuomo C."/>
            <person name="Devon K."/>
            <person name="Jaffe D."/>
            <person name="Butler J."/>
            <person name="Alvarez P."/>
            <person name="Gnerre S."/>
            <person name="Grabherr M."/>
            <person name="Kleber M."/>
            <person name="Mauceli E."/>
            <person name="Brockman W."/>
            <person name="Young S."/>
            <person name="LaButti K."/>
            <person name="Sykes S."/>
            <person name="DeCaprio D."/>
            <person name="Crawford M."/>
            <person name="Koehrsen M."/>
            <person name="Engels R."/>
            <person name="Montgomery P."/>
            <person name="Pearson M."/>
            <person name="Howarth C."/>
            <person name="Larson L."/>
            <person name="White J."/>
            <person name="O'Leary S."/>
            <person name="Kodira C."/>
            <person name="Zeng Q."/>
            <person name="Yandava C."/>
            <person name="Alvarado L."/>
            <person name="Longcore J."/>
            <person name="James T."/>
        </authorList>
    </citation>
    <scope>NUCLEOTIDE SEQUENCE [LARGE SCALE GENOMIC DNA]</scope>
    <source>
        <strain evidence="1 2">JEL423</strain>
    </source>
</reference>
<gene>
    <name evidence="1" type="ORF">BDEG_27904</name>
</gene>
<sequence length="300" mass="33893">MDAMANLPPTQSVINQTIPSSSNVHRSFSQKNYHIIAKQLRKRLRIALFKIQSKRERTPLYRIMNSCRAVKQYGLENTPHQQEPLPTPSTTFCPSYTIDSKAEIRIQPTGLDYKHGIHIDKNRCLTPRYTTSISLQRENLALSTGSDQESGYSDDGYEGRRVPSIVSTTYHSPTTDHLMWINTPISDPIALVPVHSPHSQALNTSQLGHLQTCASIQPVKDGNSAEFEPITLPLRLKSLQPVNSTRHSRNIVTLPCLLQPLKPKTHCNQTHPLYMYNTCQRQQLPSLRTLSLLDCHVNTI</sequence>
<dbReference type="EMBL" id="DS022313">
    <property type="protein sequence ID" value="OAJ44702.1"/>
    <property type="molecule type" value="Genomic_DNA"/>
</dbReference>
<accession>A0A177WXU7</accession>
<dbReference type="AlphaFoldDB" id="A0A177WXU7"/>